<dbReference type="Proteomes" id="UP000215459">
    <property type="component" value="Unassembled WGS sequence"/>
</dbReference>
<feature type="region of interest" description="Disordered" evidence="1">
    <location>
        <begin position="69"/>
        <end position="106"/>
    </location>
</feature>
<proteinExistence type="predicted"/>
<dbReference type="AlphaFoldDB" id="A0A235B7B2"/>
<evidence type="ECO:0000313" key="2">
    <source>
        <dbReference type="EMBL" id="OYD08208.1"/>
    </source>
</evidence>
<evidence type="ECO:0000256" key="1">
    <source>
        <dbReference type="SAM" id="MobiDB-lite"/>
    </source>
</evidence>
<keyword evidence="3" id="KW-1185">Reference proteome</keyword>
<gene>
    <name evidence="2" type="ORF">CHM34_08175</name>
</gene>
<feature type="compositionally biased region" description="Low complexity" evidence="1">
    <location>
        <begin position="96"/>
        <end position="106"/>
    </location>
</feature>
<accession>A0A235B7B2</accession>
<organism evidence="2 3">
    <name type="scientific">Paludifilum halophilum</name>
    <dbReference type="NCBI Taxonomy" id="1642702"/>
    <lineage>
        <taxon>Bacteria</taxon>
        <taxon>Bacillati</taxon>
        <taxon>Bacillota</taxon>
        <taxon>Bacilli</taxon>
        <taxon>Bacillales</taxon>
        <taxon>Thermoactinomycetaceae</taxon>
        <taxon>Paludifilum</taxon>
    </lineage>
</organism>
<comment type="caution">
    <text evidence="2">The sequence shown here is derived from an EMBL/GenBank/DDBJ whole genome shotgun (WGS) entry which is preliminary data.</text>
</comment>
<name>A0A235B7B2_9BACL</name>
<feature type="compositionally biased region" description="Gly residues" evidence="1">
    <location>
        <begin position="77"/>
        <end position="95"/>
    </location>
</feature>
<sequence>MFAATALVVATGCSPDRTAEKCRDRDKDGYCDEEVCEDEDQDGYCDDGSGRTGSSHVYRNGKKVYKKISGVSSGSKSKGGGSGVSSGSKSKGGVGSSSSGGWFSGG</sequence>
<feature type="region of interest" description="Disordered" evidence="1">
    <location>
        <begin position="37"/>
        <end position="57"/>
    </location>
</feature>
<protein>
    <submittedName>
        <fullName evidence="2">Uncharacterized protein</fullName>
    </submittedName>
</protein>
<evidence type="ECO:0000313" key="3">
    <source>
        <dbReference type="Proteomes" id="UP000215459"/>
    </source>
</evidence>
<dbReference type="EMBL" id="NOWF01000004">
    <property type="protein sequence ID" value="OYD08208.1"/>
    <property type="molecule type" value="Genomic_DNA"/>
</dbReference>
<reference evidence="2 3" key="1">
    <citation type="submission" date="2017-07" db="EMBL/GenBank/DDBJ databases">
        <title>The genome sequence of Paludifilum halophilum highlights mechanisms for microbial adaptation to high salt environemnts.</title>
        <authorList>
            <person name="Belbahri L."/>
        </authorList>
    </citation>
    <scope>NUCLEOTIDE SEQUENCE [LARGE SCALE GENOMIC DNA]</scope>
    <source>
        <strain evidence="2 3">DSM 102817</strain>
    </source>
</reference>